<sequence>MPNPPHLPSHNTLHDPSGPYTRPLHFAPTLPAQKKIAAAFKHISHALLALNAHMQYLENRGVFTDQAVRWYLYEGKVRGSAIGGQQGDMRGFLEWCGNELVEGLAELRRGMEGCEGRVGDLRGR</sequence>
<evidence type="ECO:0000313" key="3">
    <source>
        <dbReference type="Proteomes" id="UP000016922"/>
    </source>
</evidence>
<organism evidence="2 3">
    <name type="scientific">Glarea lozoyensis (strain ATCC 20868 / MF5171)</name>
    <dbReference type="NCBI Taxonomy" id="1116229"/>
    <lineage>
        <taxon>Eukaryota</taxon>
        <taxon>Fungi</taxon>
        <taxon>Dikarya</taxon>
        <taxon>Ascomycota</taxon>
        <taxon>Pezizomycotina</taxon>
        <taxon>Leotiomycetes</taxon>
        <taxon>Helotiales</taxon>
        <taxon>Helotiaceae</taxon>
        <taxon>Glarea</taxon>
    </lineage>
</organism>
<dbReference type="HOGENOM" id="CLU_2004155_0_0_1"/>
<name>S3DV10_GLAL2</name>
<evidence type="ECO:0000256" key="1">
    <source>
        <dbReference type="SAM" id="MobiDB-lite"/>
    </source>
</evidence>
<protein>
    <submittedName>
        <fullName evidence="2">Uncharacterized protein</fullName>
    </submittedName>
</protein>
<proteinExistence type="predicted"/>
<dbReference type="AlphaFoldDB" id="S3DV10"/>
<reference evidence="2 3" key="1">
    <citation type="journal article" date="2013" name="BMC Genomics">
        <title>Genomics-driven discovery of the pneumocandin biosynthetic gene cluster in the fungus Glarea lozoyensis.</title>
        <authorList>
            <person name="Chen L."/>
            <person name="Yue Q."/>
            <person name="Zhang X."/>
            <person name="Xiang M."/>
            <person name="Wang C."/>
            <person name="Li S."/>
            <person name="Che Y."/>
            <person name="Ortiz-Lopez F.J."/>
            <person name="Bills G.F."/>
            <person name="Liu X."/>
            <person name="An Z."/>
        </authorList>
    </citation>
    <scope>NUCLEOTIDE SEQUENCE [LARGE SCALE GENOMIC DNA]</scope>
    <source>
        <strain evidence="3">ATCC 20868 / MF5171</strain>
    </source>
</reference>
<accession>S3DV10</accession>
<dbReference type="Proteomes" id="UP000016922">
    <property type="component" value="Unassembled WGS sequence"/>
</dbReference>
<dbReference type="GeneID" id="19464158"/>
<feature type="region of interest" description="Disordered" evidence="1">
    <location>
        <begin position="1"/>
        <end position="20"/>
    </location>
</feature>
<keyword evidence="3" id="KW-1185">Reference proteome</keyword>
<dbReference type="RefSeq" id="XP_008076584.1">
    <property type="nucleotide sequence ID" value="XM_008078393.1"/>
</dbReference>
<dbReference type="KEGG" id="glz:GLAREA_05104"/>
<dbReference type="EMBL" id="KE145353">
    <property type="protein sequence ID" value="EPE35766.1"/>
    <property type="molecule type" value="Genomic_DNA"/>
</dbReference>
<gene>
    <name evidence="2" type="ORF">GLAREA_05104</name>
</gene>
<evidence type="ECO:0000313" key="2">
    <source>
        <dbReference type="EMBL" id="EPE35766.1"/>
    </source>
</evidence>